<feature type="transmembrane region" description="Helical" evidence="1">
    <location>
        <begin position="207"/>
        <end position="227"/>
    </location>
</feature>
<evidence type="ECO:0000313" key="2">
    <source>
        <dbReference type="EMBL" id="WRQ86603.1"/>
    </source>
</evidence>
<accession>A0ABZ1C5T4</accession>
<dbReference type="PANTHER" id="PTHR35337:SF1">
    <property type="entry name" value="SLR1478 PROTEIN"/>
    <property type="match status" value="1"/>
</dbReference>
<dbReference type="Pfam" id="PF01944">
    <property type="entry name" value="SpoIIM"/>
    <property type="match status" value="1"/>
</dbReference>
<dbReference type="Proteomes" id="UP000738431">
    <property type="component" value="Chromosome"/>
</dbReference>
<dbReference type="EMBL" id="CP139781">
    <property type="protein sequence ID" value="WRQ86603.1"/>
    <property type="molecule type" value="Genomic_DNA"/>
</dbReference>
<gene>
    <name evidence="2" type="ORF">K1X11_017465</name>
</gene>
<dbReference type="PANTHER" id="PTHR35337">
    <property type="entry name" value="SLR1478 PROTEIN"/>
    <property type="match status" value="1"/>
</dbReference>
<name>A0ABZ1C5T4_9BACT</name>
<feature type="transmembrane region" description="Helical" evidence="1">
    <location>
        <begin position="179"/>
        <end position="200"/>
    </location>
</feature>
<keyword evidence="1" id="KW-0472">Membrane</keyword>
<keyword evidence="1" id="KW-1133">Transmembrane helix</keyword>
<feature type="transmembrane region" description="Helical" evidence="1">
    <location>
        <begin position="108"/>
        <end position="129"/>
    </location>
</feature>
<sequence length="336" mass="36913">MDLDKFIAAERPGWLRLDEMLARRAEDPWAEMTLEEARELERLYLRASADLARLSTLAAEPDVQRYLERLVARGYAEVHGGEVRRERFQVWRWLRVTLPQAWRRQRKAFGLALALMLVGAAFGGAAVAFDPEAKPVIMPFSHLLGDPSERVAEEEAQSRSPSGHHSTFAGQLMTHNTQVTLTALALGLTWGVGTLVLMFYNGVILGAVVVDYVLAGETTFLLGWLLPHGSIELPAILVGGQAGFVLAGALLGRGQRQRLADRLRAVAGDVVTLAVGAALMLVWAGIVESFISQYHEPVLPYWLKITMGLLELTALIAYLGWSGRGAERALPKGGRR</sequence>
<evidence type="ECO:0000313" key="3">
    <source>
        <dbReference type="Proteomes" id="UP000738431"/>
    </source>
</evidence>
<evidence type="ECO:0000256" key="1">
    <source>
        <dbReference type="SAM" id="Phobius"/>
    </source>
</evidence>
<protein>
    <submittedName>
        <fullName evidence="2">Stage II sporulation protein M</fullName>
    </submittedName>
</protein>
<organism evidence="2 3">
    <name type="scientific">Actomonas aquatica</name>
    <dbReference type="NCBI Taxonomy" id="2866162"/>
    <lineage>
        <taxon>Bacteria</taxon>
        <taxon>Pseudomonadati</taxon>
        <taxon>Verrucomicrobiota</taxon>
        <taxon>Opitutia</taxon>
        <taxon>Opitutales</taxon>
        <taxon>Opitutaceae</taxon>
        <taxon>Actomonas</taxon>
    </lineage>
</organism>
<dbReference type="InterPro" id="IPR002798">
    <property type="entry name" value="SpoIIM-like"/>
</dbReference>
<keyword evidence="1" id="KW-0812">Transmembrane</keyword>
<feature type="transmembrane region" description="Helical" evidence="1">
    <location>
        <begin position="263"/>
        <end position="286"/>
    </location>
</feature>
<feature type="transmembrane region" description="Helical" evidence="1">
    <location>
        <begin position="301"/>
        <end position="321"/>
    </location>
</feature>
<feature type="transmembrane region" description="Helical" evidence="1">
    <location>
        <begin position="233"/>
        <end position="251"/>
    </location>
</feature>
<dbReference type="RefSeq" id="WP_324726018.1">
    <property type="nucleotide sequence ID" value="NZ_CP139781.1"/>
</dbReference>
<keyword evidence="3" id="KW-1185">Reference proteome</keyword>
<reference evidence="2 3" key="1">
    <citation type="submission" date="2023-12" db="EMBL/GenBank/DDBJ databases">
        <title>Description of an unclassified Opitutus bacterium of Verrucomicrobiota.</title>
        <authorList>
            <person name="Zhang D.-F."/>
        </authorList>
    </citation>
    <scope>NUCLEOTIDE SEQUENCE [LARGE SCALE GENOMIC DNA]</scope>
    <source>
        <strain evidence="2 3">WL0086</strain>
    </source>
</reference>
<proteinExistence type="predicted"/>